<dbReference type="Gene3D" id="1.20.5.1070">
    <property type="entry name" value="Head and neck region of the ectodomain of NDV fusion glycoprotein"/>
    <property type="match status" value="1"/>
</dbReference>
<sequence length="137" mass="15622">MGDKKDKKGDKSTTQILKESRNVLYGEETEIPAVLNNVLTLLNRMDTPLSSIEKNTKKNTTTLSQMNDKFNCLSARVFDTEKRIVDVKSRVTQLEATSHGTGNLFDEIKAKTDKLASDIEHVQRERTDFESRQENMK</sequence>
<name>A0A8B6FAJ6_MYTGA</name>
<dbReference type="OrthoDB" id="5971988at2759"/>
<accession>A0A8B6FAJ6</accession>
<dbReference type="Proteomes" id="UP000596742">
    <property type="component" value="Unassembled WGS sequence"/>
</dbReference>
<dbReference type="AlphaFoldDB" id="A0A8B6FAJ6"/>
<reference evidence="1" key="1">
    <citation type="submission" date="2018-11" db="EMBL/GenBank/DDBJ databases">
        <authorList>
            <person name="Alioto T."/>
            <person name="Alioto T."/>
        </authorList>
    </citation>
    <scope>NUCLEOTIDE SEQUENCE</scope>
</reference>
<gene>
    <name evidence="1" type="ORF">MGAL_10B068124</name>
</gene>
<evidence type="ECO:0000313" key="2">
    <source>
        <dbReference type="Proteomes" id="UP000596742"/>
    </source>
</evidence>
<comment type="caution">
    <text evidence="1">The sequence shown here is derived from an EMBL/GenBank/DDBJ whole genome shotgun (WGS) entry which is preliminary data.</text>
</comment>
<keyword evidence="2" id="KW-1185">Reference proteome</keyword>
<evidence type="ECO:0000313" key="1">
    <source>
        <dbReference type="EMBL" id="VDI45966.1"/>
    </source>
</evidence>
<protein>
    <submittedName>
        <fullName evidence="1">Uncharacterized protein</fullName>
    </submittedName>
</protein>
<dbReference type="EMBL" id="UYJE01006443">
    <property type="protein sequence ID" value="VDI45966.1"/>
    <property type="molecule type" value="Genomic_DNA"/>
</dbReference>
<organism evidence="1 2">
    <name type="scientific">Mytilus galloprovincialis</name>
    <name type="common">Mediterranean mussel</name>
    <dbReference type="NCBI Taxonomy" id="29158"/>
    <lineage>
        <taxon>Eukaryota</taxon>
        <taxon>Metazoa</taxon>
        <taxon>Spiralia</taxon>
        <taxon>Lophotrochozoa</taxon>
        <taxon>Mollusca</taxon>
        <taxon>Bivalvia</taxon>
        <taxon>Autobranchia</taxon>
        <taxon>Pteriomorphia</taxon>
        <taxon>Mytilida</taxon>
        <taxon>Mytiloidea</taxon>
        <taxon>Mytilidae</taxon>
        <taxon>Mytilinae</taxon>
        <taxon>Mytilus</taxon>
    </lineage>
</organism>
<proteinExistence type="predicted"/>